<dbReference type="InterPro" id="IPR057326">
    <property type="entry name" value="KR_dom"/>
</dbReference>
<dbReference type="EMBL" id="FZOD01000012">
    <property type="protein sequence ID" value="SNS59917.1"/>
    <property type="molecule type" value="Genomic_DNA"/>
</dbReference>
<comment type="similarity">
    <text evidence="1">Belongs to the short-chain dehydrogenases/reductases (SDR) family.</text>
</comment>
<gene>
    <name evidence="5" type="ORF">SAMN05216276_101272</name>
</gene>
<evidence type="ECO:0000256" key="3">
    <source>
        <dbReference type="ARBA" id="ARBA00023002"/>
    </source>
</evidence>
<dbReference type="PANTHER" id="PTHR43618">
    <property type="entry name" value="7-ALPHA-HYDROXYSTEROID DEHYDROGENASE"/>
    <property type="match status" value="1"/>
</dbReference>
<evidence type="ECO:0000313" key="5">
    <source>
        <dbReference type="EMBL" id="SNS59917.1"/>
    </source>
</evidence>
<dbReference type="Gene3D" id="3.40.50.720">
    <property type="entry name" value="NAD(P)-binding Rossmann-like Domain"/>
    <property type="match status" value="1"/>
</dbReference>
<proteinExistence type="inferred from homology"/>
<dbReference type="Pfam" id="PF13561">
    <property type="entry name" value="adh_short_C2"/>
    <property type="match status" value="1"/>
</dbReference>
<dbReference type="Proteomes" id="UP000198282">
    <property type="component" value="Unassembled WGS sequence"/>
</dbReference>
<dbReference type="SMART" id="SM00822">
    <property type="entry name" value="PKS_KR"/>
    <property type="match status" value="1"/>
</dbReference>
<keyword evidence="3" id="KW-0560">Oxidoreductase</keyword>
<dbReference type="PRINTS" id="PR00081">
    <property type="entry name" value="GDHRDH"/>
</dbReference>
<sequence length="278" mass="29298">MLIFRGRGTNRLVWTEQSGYGMLQNMTLFSVEGKTVVVTGGSRGIGRMIAAGFVDAGATVYISSRKAAEVEKTAAELGCVAVPADLSTEDGVSTLFEAVSARESRLDVLVNNAGATWGAPLEEYPEQAFDKLWGINVKGVFYLTQRFLPLLRAAASPGDPARVINIGSIDGIRVPSLENYAYSAAKAAVHMLTRHLSQRLARESITVNAIAPGPFESKMMAFALDDPATRSAIESHVPLGRIGSPEDMAGAAIFLASRAGAYLTGAIIPVDGGISAHG</sequence>
<dbReference type="InterPro" id="IPR036291">
    <property type="entry name" value="NAD(P)-bd_dom_sf"/>
</dbReference>
<dbReference type="SUPFAM" id="SSF51735">
    <property type="entry name" value="NAD(P)-binding Rossmann-fold domains"/>
    <property type="match status" value="1"/>
</dbReference>
<evidence type="ECO:0000256" key="1">
    <source>
        <dbReference type="ARBA" id="ARBA00006484"/>
    </source>
</evidence>
<keyword evidence="2" id="KW-0521">NADP</keyword>
<reference evidence="5 6" key="1">
    <citation type="submission" date="2017-06" db="EMBL/GenBank/DDBJ databases">
        <authorList>
            <person name="Kim H.J."/>
            <person name="Triplett B.A."/>
        </authorList>
    </citation>
    <scope>NUCLEOTIDE SEQUENCE [LARGE SCALE GENOMIC DNA]</scope>
    <source>
        <strain evidence="5 6">CGMCC 4.2132</strain>
    </source>
</reference>
<protein>
    <submittedName>
        <fullName evidence="5">NAD(P)-dependent dehydrogenase, short-chain alcohol dehydrogenase family</fullName>
    </submittedName>
</protein>
<organism evidence="5 6">
    <name type="scientific">Streptosporangium subroseum</name>
    <dbReference type="NCBI Taxonomy" id="106412"/>
    <lineage>
        <taxon>Bacteria</taxon>
        <taxon>Bacillati</taxon>
        <taxon>Actinomycetota</taxon>
        <taxon>Actinomycetes</taxon>
        <taxon>Streptosporangiales</taxon>
        <taxon>Streptosporangiaceae</taxon>
        <taxon>Streptosporangium</taxon>
    </lineage>
</organism>
<feature type="domain" description="Ketoreductase" evidence="4">
    <location>
        <begin position="34"/>
        <end position="213"/>
    </location>
</feature>
<dbReference type="PROSITE" id="PS00061">
    <property type="entry name" value="ADH_SHORT"/>
    <property type="match status" value="1"/>
</dbReference>
<dbReference type="FunFam" id="3.40.50.720:FF:000084">
    <property type="entry name" value="Short-chain dehydrogenase reductase"/>
    <property type="match status" value="1"/>
</dbReference>
<dbReference type="InterPro" id="IPR020904">
    <property type="entry name" value="Sc_DH/Rdtase_CS"/>
</dbReference>
<name>A0A239FSH0_9ACTN</name>
<dbReference type="GO" id="GO:0016491">
    <property type="term" value="F:oxidoreductase activity"/>
    <property type="evidence" value="ECO:0007669"/>
    <property type="project" value="UniProtKB-KW"/>
</dbReference>
<evidence type="ECO:0000259" key="4">
    <source>
        <dbReference type="SMART" id="SM00822"/>
    </source>
</evidence>
<keyword evidence="6" id="KW-1185">Reference proteome</keyword>
<dbReference type="InterPro" id="IPR052178">
    <property type="entry name" value="Sec_Metab_Biosynth_SDR"/>
</dbReference>
<accession>A0A239FSH0</accession>
<dbReference type="PRINTS" id="PR00080">
    <property type="entry name" value="SDRFAMILY"/>
</dbReference>
<dbReference type="PANTHER" id="PTHR43618:SF17">
    <property type="entry name" value="RHAMNOLIPIDS BIOSYNTHESIS 3-OXOACYL-[ACYL-CARRIER-PROTEIN] REDUCTASE"/>
    <property type="match status" value="1"/>
</dbReference>
<evidence type="ECO:0000256" key="2">
    <source>
        <dbReference type="ARBA" id="ARBA00022857"/>
    </source>
</evidence>
<dbReference type="InterPro" id="IPR002347">
    <property type="entry name" value="SDR_fam"/>
</dbReference>
<dbReference type="AlphaFoldDB" id="A0A239FSH0"/>
<evidence type="ECO:0000313" key="6">
    <source>
        <dbReference type="Proteomes" id="UP000198282"/>
    </source>
</evidence>